<dbReference type="AlphaFoldDB" id="A0A5N7AKW5"/>
<proteinExistence type="predicted"/>
<dbReference type="Proteomes" id="UP000326268">
    <property type="component" value="Unassembled WGS sequence"/>
</dbReference>
<evidence type="ECO:0000313" key="1">
    <source>
        <dbReference type="EMBL" id="KAE8370353.1"/>
    </source>
</evidence>
<organism evidence="1 2">
    <name type="scientific">Aspergillus caelatus</name>
    <dbReference type="NCBI Taxonomy" id="61420"/>
    <lineage>
        <taxon>Eukaryota</taxon>
        <taxon>Fungi</taxon>
        <taxon>Dikarya</taxon>
        <taxon>Ascomycota</taxon>
        <taxon>Pezizomycotina</taxon>
        <taxon>Eurotiomycetes</taxon>
        <taxon>Eurotiomycetidae</taxon>
        <taxon>Eurotiales</taxon>
        <taxon>Aspergillaceae</taxon>
        <taxon>Aspergillus</taxon>
        <taxon>Aspergillus subgen. Circumdati</taxon>
    </lineage>
</organism>
<sequence>MYRLFQSRSIIQLKPSDVEFLEKFHESENSVYHNRGPSAFNNPDRELNLFVSESTTYHRMQSKGPWETGVIPSFYGTIQDIQPLPPYVIFIEYIQSLQTISLSNFSEQHLAKIRQIQDEIHEAYVLHDELLPRNMMTSLEEQDKDTPNLSPRSEMWVTEGVEDYNEGRLNCAIFFDHSAWFV</sequence>
<dbReference type="OrthoDB" id="4185642at2759"/>
<gene>
    <name evidence="1" type="ORF">BDV27DRAFT_140536</name>
</gene>
<reference evidence="1 2" key="1">
    <citation type="submission" date="2019-04" db="EMBL/GenBank/DDBJ databases">
        <title>Friends and foes A comparative genomics studyof 23 Aspergillus species from section Flavi.</title>
        <authorList>
            <consortium name="DOE Joint Genome Institute"/>
            <person name="Kjaerbolling I."/>
            <person name="Vesth T."/>
            <person name="Frisvad J.C."/>
            <person name="Nybo J.L."/>
            <person name="Theobald S."/>
            <person name="Kildgaard S."/>
            <person name="Isbrandt T."/>
            <person name="Kuo A."/>
            <person name="Sato A."/>
            <person name="Lyhne E.K."/>
            <person name="Kogle M.E."/>
            <person name="Wiebenga A."/>
            <person name="Kun R.S."/>
            <person name="Lubbers R.J."/>
            <person name="Makela M.R."/>
            <person name="Barry K."/>
            <person name="Chovatia M."/>
            <person name="Clum A."/>
            <person name="Daum C."/>
            <person name="Haridas S."/>
            <person name="He G."/>
            <person name="LaButti K."/>
            <person name="Lipzen A."/>
            <person name="Mondo S."/>
            <person name="Riley R."/>
            <person name="Salamov A."/>
            <person name="Simmons B.A."/>
            <person name="Magnuson J.K."/>
            <person name="Henrissat B."/>
            <person name="Mortensen U.H."/>
            <person name="Larsen T.O."/>
            <person name="Devries R.P."/>
            <person name="Grigoriev I.V."/>
            <person name="Machida M."/>
            <person name="Baker S.E."/>
            <person name="Andersen M.R."/>
        </authorList>
    </citation>
    <scope>NUCLEOTIDE SEQUENCE [LARGE SCALE GENOMIC DNA]</scope>
    <source>
        <strain evidence="1 2">CBS 763.97</strain>
    </source>
</reference>
<name>A0A5N7AKW5_9EURO</name>
<evidence type="ECO:0000313" key="2">
    <source>
        <dbReference type="Proteomes" id="UP000326268"/>
    </source>
</evidence>
<evidence type="ECO:0008006" key="3">
    <source>
        <dbReference type="Google" id="ProtNLM"/>
    </source>
</evidence>
<keyword evidence="2" id="KW-1185">Reference proteome</keyword>
<dbReference type="RefSeq" id="XP_031933434.1">
    <property type="nucleotide sequence ID" value="XM_032069675.1"/>
</dbReference>
<protein>
    <recommendedName>
        <fullName evidence="3">Protein kinase domain-containing protein</fullName>
    </recommendedName>
</protein>
<dbReference type="EMBL" id="ML737566">
    <property type="protein sequence ID" value="KAE8370353.1"/>
    <property type="molecule type" value="Genomic_DNA"/>
</dbReference>
<accession>A0A5N7AKW5</accession>
<dbReference type="GeneID" id="43654121"/>